<dbReference type="GO" id="GO:0043565">
    <property type="term" value="F:sequence-specific DNA binding"/>
    <property type="evidence" value="ECO:0007669"/>
    <property type="project" value="InterPro"/>
</dbReference>
<dbReference type="AlphaFoldDB" id="A0A8J7FCG7"/>
<dbReference type="InterPro" id="IPR009057">
    <property type="entry name" value="Homeodomain-like_sf"/>
</dbReference>
<dbReference type="Gene3D" id="3.40.50.300">
    <property type="entry name" value="P-loop containing nucleotide triphosphate hydrolases"/>
    <property type="match status" value="1"/>
</dbReference>
<evidence type="ECO:0000313" key="7">
    <source>
        <dbReference type="EMBL" id="MBE9397179.1"/>
    </source>
</evidence>
<evidence type="ECO:0000256" key="2">
    <source>
        <dbReference type="ARBA" id="ARBA00022840"/>
    </source>
</evidence>
<dbReference type="InterPro" id="IPR002078">
    <property type="entry name" value="Sigma_54_int"/>
</dbReference>
<dbReference type="InterPro" id="IPR002197">
    <property type="entry name" value="HTH_Fis"/>
</dbReference>
<dbReference type="RefSeq" id="WP_193952724.1">
    <property type="nucleotide sequence ID" value="NZ_JADEYS010000006.1"/>
</dbReference>
<dbReference type="EMBL" id="JADEYS010000006">
    <property type="protein sequence ID" value="MBE9397179.1"/>
    <property type="molecule type" value="Genomic_DNA"/>
</dbReference>
<dbReference type="Gene3D" id="1.10.10.60">
    <property type="entry name" value="Homeodomain-like"/>
    <property type="match status" value="1"/>
</dbReference>
<dbReference type="GO" id="GO:0005524">
    <property type="term" value="F:ATP binding"/>
    <property type="evidence" value="ECO:0007669"/>
    <property type="project" value="UniProtKB-KW"/>
</dbReference>
<dbReference type="GO" id="GO:0006355">
    <property type="term" value="P:regulation of DNA-templated transcription"/>
    <property type="evidence" value="ECO:0007669"/>
    <property type="project" value="InterPro"/>
</dbReference>
<dbReference type="PROSITE" id="PS50045">
    <property type="entry name" value="SIGMA54_INTERACT_4"/>
    <property type="match status" value="1"/>
</dbReference>
<dbReference type="Pfam" id="PF25601">
    <property type="entry name" value="AAA_lid_14"/>
    <property type="match status" value="1"/>
</dbReference>
<dbReference type="InterPro" id="IPR003593">
    <property type="entry name" value="AAA+_ATPase"/>
</dbReference>
<dbReference type="Gene3D" id="1.10.8.60">
    <property type="match status" value="1"/>
</dbReference>
<keyword evidence="3" id="KW-0805">Transcription regulation</keyword>
<keyword evidence="5" id="KW-0804">Transcription</keyword>
<dbReference type="PROSITE" id="PS00676">
    <property type="entry name" value="SIGMA54_INTERACT_2"/>
    <property type="match status" value="1"/>
</dbReference>
<dbReference type="InterPro" id="IPR025943">
    <property type="entry name" value="Sigma_54_int_dom_ATP-bd_2"/>
</dbReference>
<dbReference type="PRINTS" id="PR01590">
    <property type="entry name" value="HTHFIS"/>
</dbReference>
<evidence type="ECO:0000256" key="4">
    <source>
        <dbReference type="ARBA" id="ARBA00023125"/>
    </source>
</evidence>
<dbReference type="PANTHER" id="PTHR32071:SF77">
    <property type="entry name" value="TRANSCRIPTIONAL REGULATORY PROTEIN"/>
    <property type="match status" value="1"/>
</dbReference>
<dbReference type="InterPro" id="IPR025944">
    <property type="entry name" value="Sigma_54_int_dom_CS"/>
</dbReference>
<dbReference type="Pfam" id="PF02954">
    <property type="entry name" value="HTH_8"/>
    <property type="match status" value="1"/>
</dbReference>
<reference evidence="7" key="1">
    <citation type="submission" date="2020-10" db="EMBL/GenBank/DDBJ databases">
        <title>Bacterium isolated from coastal waters sediment.</title>
        <authorList>
            <person name="Chen R.-J."/>
            <person name="Lu D.-C."/>
            <person name="Zhu K.-L."/>
            <person name="Du Z.-J."/>
        </authorList>
    </citation>
    <scope>NUCLEOTIDE SEQUENCE</scope>
    <source>
        <strain evidence="7">N1Y112</strain>
    </source>
</reference>
<dbReference type="PANTHER" id="PTHR32071">
    <property type="entry name" value="TRANSCRIPTIONAL REGULATORY PROTEIN"/>
    <property type="match status" value="1"/>
</dbReference>
<dbReference type="InterPro" id="IPR025662">
    <property type="entry name" value="Sigma_54_int_dom_ATP-bd_1"/>
</dbReference>
<keyword evidence="4" id="KW-0238">DNA-binding</keyword>
<dbReference type="SUPFAM" id="SSF52540">
    <property type="entry name" value="P-loop containing nucleoside triphosphate hydrolases"/>
    <property type="match status" value="1"/>
</dbReference>
<accession>A0A8J7FCG7</accession>
<dbReference type="SMART" id="SM00382">
    <property type="entry name" value="AAA"/>
    <property type="match status" value="1"/>
</dbReference>
<evidence type="ECO:0000256" key="5">
    <source>
        <dbReference type="ARBA" id="ARBA00023163"/>
    </source>
</evidence>
<protein>
    <submittedName>
        <fullName evidence="7">Sigma 54-interacting transcriptional regulator</fullName>
    </submittedName>
</protein>
<dbReference type="CDD" id="cd00009">
    <property type="entry name" value="AAA"/>
    <property type="match status" value="1"/>
</dbReference>
<dbReference type="InterPro" id="IPR058031">
    <property type="entry name" value="AAA_lid_NorR"/>
</dbReference>
<dbReference type="PROSITE" id="PS00688">
    <property type="entry name" value="SIGMA54_INTERACT_3"/>
    <property type="match status" value="1"/>
</dbReference>
<name>A0A8J7FCG7_9GAMM</name>
<dbReference type="Pfam" id="PF00158">
    <property type="entry name" value="Sigma54_activat"/>
    <property type="match status" value="1"/>
</dbReference>
<evidence type="ECO:0000256" key="3">
    <source>
        <dbReference type="ARBA" id="ARBA00023015"/>
    </source>
</evidence>
<dbReference type="InterPro" id="IPR027417">
    <property type="entry name" value="P-loop_NTPase"/>
</dbReference>
<evidence type="ECO:0000313" key="8">
    <source>
        <dbReference type="Proteomes" id="UP000640333"/>
    </source>
</evidence>
<evidence type="ECO:0000256" key="1">
    <source>
        <dbReference type="ARBA" id="ARBA00022741"/>
    </source>
</evidence>
<proteinExistence type="predicted"/>
<sequence>MLAQSSPIDTVATRSGPQKVVAVYPTSHSTRQGTQTPPARQQGEISLSDVTFDDTEFTRAARRGAKGLNHQIPLLLMGETGSGKEALARALHQESNRAGQSFVALNCAAIPEGLIESELFGYSEGAFTGARRGGMQGKVQQADKGTLFLDEIGDMPLDLQARLLRVLQDRCVTPLGSGKVIPVDITVVCATHRDLKQMVADGTFREDLYYRLNGVAIRIPPLRDRRNFPAFVEHMLLAEAGDGHGMTIDAELMKCWQRYRWPGNVRQLQTVIKTCIAFMEEGDNEITDDLLTEEFREELSLASLDDSGCEQLTGSPNTLKRAEVELIKRALVDSGGNISAAAVALGISRATLYRRLQNAGISSGSG</sequence>
<organism evidence="7 8">
    <name type="scientific">Pontibacterium sinense</name>
    <dbReference type="NCBI Taxonomy" id="2781979"/>
    <lineage>
        <taxon>Bacteria</taxon>
        <taxon>Pseudomonadati</taxon>
        <taxon>Pseudomonadota</taxon>
        <taxon>Gammaproteobacteria</taxon>
        <taxon>Oceanospirillales</taxon>
        <taxon>Oceanospirillaceae</taxon>
        <taxon>Pontibacterium</taxon>
    </lineage>
</organism>
<comment type="caution">
    <text evidence="7">The sequence shown here is derived from an EMBL/GenBank/DDBJ whole genome shotgun (WGS) entry which is preliminary data.</text>
</comment>
<gene>
    <name evidence="7" type="ORF">IOQ59_07900</name>
</gene>
<dbReference type="PROSITE" id="PS00675">
    <property type="entry name" value="SIGMA54_INTERACT_1"/>
    <property type="match status" value="1"/>
</dbReference>
<keyword evidence="1" id="KW-0547">Nucleotide-binding</keyword>
<keyword evidence="2" id="KW-0067">ATP-binding</keyword>
<dbReference type="SUPFAM" id="SSF46689">
    <property type="entry name" value="Homeodomain-like"/>
    <property type="match status" value="1"/>
</dbReference>
<dbReference type="Proteomes" id="UP000640333">
    <property type="component" value="Unassembled WGS sequence"/>
</dbReference>
<evidence type="ECO:0000259" key="6">
    <source>
        <dbReference type="PROSITE" id="PS50045"/>
    </source>
</evidence>
<feature type="domain" description="Sigma-54 factor interaction" evidence="6">
    <location>
        <begin position="56"/>
        <end position="277"/>
    </location>
</feature>
<dbReference type="FunFam" id="3.40.50.300:FF:000006">
    <property type="entry name" value="DNA-binding transcriptional regulator NtrC"/>
    <property type="match status" value="1"/>
</dbReference>
<keyword evidence="8" id="KW-1185">Reference proteome</keyword>